<organism evidence="2 3">
    <name type="scientific">Aspergillus ruber (strain CBS 135680)</name>
    <dbReference type="NCBI Taxonomy" id="1388766"/>
    <lineage>
        <taxon>Eukaryota</taxon>
        <taxon>Fungi</taxon>
        <taxon>Dikarya</taxon>
        <taxon>Ascomycota</taxon>
        <taxon>Pezizomycotina</taxon>
        <taxon>Eurotiomycetes</taxon>
        <taxon>Eurotiomycetidae</taxon>
        <taxon>Eurotiales</taxon>
        <taxon>Aspergillaceae</taxon>
        <taxon>Aspergillus</taxon>
        <taxon>Aspergillus subgen. Aspergillus</taxon>
    </lineage>
</organism>
<keyword evidence="1" id="KW-1133">Transmembrane helix</keyword>
<sequence>MKDNAAREHKLLISFYIHLCLFSFLSLTPFRLFAWGIWVVLIAGYPSRCYNSCGSRRLQFSIPSS</sequence>
<dbReference type="EMBL" id="KK088418">
    <property type="protein sequence ID" value="EYE96337.1"/>
    <property type="molecule type" value="Genomic_DNA"/>
</dbReference>
<keyword evidence="1" id="KW-0812">Transmembrane</keyword>
<keyword evidence="1" id="KW-0472">Membrane</keyword>
<evidence type="ECO:0000313" key="3">
    <source>
        <dbReference type="Proteomes" id="UP000019804"/>
    </source>
</evidence>
<dbReference type="HOGENOM" id="CLU_2849290_0_0_1"/>
<name>A0A017SH90_ASPRC</name>
<keyword evidence="3" id="KW-1185">Reference proteome</keyword>
<reference evidence="3" key="1">
    <citation type="journal article" date="2014" name="Nat. Commun.">
        <title>Genomic adaptations of the halophilic Dead Sea filamentous fungus Eurotium rubrum.</title>
        <authorList>
            <person name="Kis-Papo T."/>
            <person name="Weig A.R."/>
            <person name="Riley R."/>
            <person name="Persoh D."/>
            <person name="Salamov A."/>
            <person name="Sun H."/>
            <person name="Lipzen A."/>
            <person name="Wasser S.P."/>
            <person name="Rambold G."/>
            <person name="Grigoriev I.V."/>
            <person name="Nevo E."/>
        </authorList>
    </citation>
    <scope>NUCLEOTIDE SEQUENCE [LARGE SCALE GENOMIC DNA]</scope>
    <source>
        <strain evidence="3">CBS 135680</strain>
    </source>
</reference>
<dbReference type="Proteomes" id="UP000019804">
    <property type="component" value="Unassembled WGS sequence"/>
</dbReference>
<gene>
    <name evidence="2" type="ORF">EURHEDRAFT_350086</name>
</gene>
<dbReference type="RefSeq" id="XP_040640025.1">
    <property type="nucleotide sequence ID" value="XM_040778431.1"/>
</dbReference>
<dbReference type="AlphaFoldDB" id="A0A017SH90"/>
<feature type="transmembrane region" description="Helical" evidence="1">
    <location>
        <begin position="12"/>
        <end position="45"/>
    </location>
</feature>
<accession>A0A017SH90</accession>
<evidence type="ECO:0000313" key="2">
    <source>
        <dbReference type="EMBL" id="EYE96337.1"/>
    </source>
</evidence>
<protein>
    <submittedName>
        <fullName evidence="2">Uncharacterized protein</fullName>
    </submittedName>
</protein>
<proteinExistence type="predicted"/>
<dbReference type="GeneID" id="63693555"/>
<evidence type="ECO:0000256" key="1">
    <source>
        <dbReference type="SAM" id="Phobius"/>
    </source>
</evidence>